<feature type="transmembrane region" description="Helical" evidence="1">
    <location>
        <begin position="63"/>
        <end position="82"/>
    </location>
</feature>
<dbReference type="EMBL" id="UYYB01114397">
    <property type="protein sequence ID" value="VDM81759.1"/>
    <property type="molecule type" value="Genomic_DNA"/>
</dbReference>
<evidence type="ECO:0000259" key="2">
    <source>
        <dbReference type="PROSITE" id="PS50011"/>
    </source>
</evidence>
<gene>
    <name evidence="3" type="ORF">SVUK_LOCUS16757</name>
</gene>
<keyword evidence="4" id="KW-1185">Reference proteome</keyword>
<dbReference type="PROSITE" id="PS50011">
    <property type="entry name" value="PROTEIN_KINASE_DOM"/>
    <property type="match status" value="1"/>
</dbReference>
<proteinExistence type="predicted"/>
<dbReference type="AlphaFoldDB" id="A0A3P7JP15"/>
<dbReference type="Proteomes" id="UP000270094">
    <property type="component" value="Unassembled WGS sequence"/>
</dbReference>
<dbReference type="GO" id="GO:0004672">
    <property type="term" value="F:protein kinase activity"/>
    <property type="evidence" value="ECO:0007669"/>
    <property type="project" value="InterPro"/>
</dbReference>
<keyword evidence="1" id="KW-0812">Transmembrane</keyword>
<feature type="domain" description="Protein kinase" evidence="2">
    <location>
        <begin position="1"/>
        <end position="169"/>
    </location>
</feature>
<dbReference type="InterPro" id="IPR000719">
    <property type="entry name" value="Prot_kinase_dom"/>
</dbReference>
<evidence type="ECO:0000313" key="3">
    <source>
        <dbReference type="EMBL" id="VDM81759.1"/>
    </source>
</evidence>
<keyword evidence="1" id="KW-0472">Membrane</keyword>
<reference evidence="3 4" key="1">
    <citation type="submission" date="2018-11" db="EMBL/GenBank/DDBJ databases">
        <authorList>
            <consortium name="Pathogen Informatics"/>
        </authorList>
    </citation>
    <scope>NUCLEOTIDE SEQUENCE [LARGE SCALE GENOMIC DNA]</scope>
</reference>
<evidence type="ECO:0000313" key="4">
    <source>
        <dbReference type="Proteomes" id="UP000270094"/>
    </source>
</evidence>
<keyword evidence="1" id="KW-1133">Transmembrane helix</keyword>
<dbReference type="Gene3D" id="1.10.510.10">
    <property type="entry name" value="Transferase(Phosphotransferase) domain 1"/>
    <property type="match status" value="1"/>
</dbReference>
<name>A0A3P7JP15_STRVU</name>
<dbReference type="GO" id="GO:0005524">
    <property type="term" value="F:ATP binding"/>
    <property type="evidence" value="ECO:0007669"/>
    <property type="project" value="InterPro"/>
</dbReference>
<dbReference type="OrthoDB" id="5979581at2759"/>
<dbReference type="InterPro" id="IPR011009">
    <property type="entry name" value="Kinase-like_dom_sf"/>
</dbReference>
<accession>A0A3P7JP15</accession>
<protein>
    <recommendedName>
        <fullName evidence="2">Protein kinase domain-containing protein</fullName>
    </recommendedName>
</protein>
<organism evidence="3 4">
    <name type="scientific">Strongylus vulgaris</name>
    <name type="common">Blood worm</name>
    <dbReference type="NCBI Taxonomy" id="40348"/>
    <lineage>
        <taxon>Eukaryota</taxon>
        <taxon>Metazoa</taxon>
        <taxon>Ecdysozoa</taxon>
        <taxon>Nematoda</taxon>
        <taxon>Chromadorea</taxon>
        <taxon>Rhabditida</taxon>
        <taxon>Rhabditina</taxon>
        <taxon>Rhabditomorpha</taxon>
        <taxon>Strongyloidea</taxon>
        <taxon>Strongylidae</taxon>
        <taxon>Strongylus</taxon>
    </lineage>
</organism>
<dbReference type="InterPro" id="IPR050235">
    <property type="entry name" value="CK1_Ser-Thr_kinase"/>
</dbReference>
<dbReference type="SUPFAM" id="SSF56112">
    <property type="entry name" value="Protein kinase-like (PK-like)"/>
    <property type="match status" value="1"/>
</dbReference>
<dbReference type="PANTHER" id="PTHR11909">
    <property type="entry name" value="CASEIN KINASE-RELATED"/>
    <property type="match status" value="1"/>
</dbReference>
<evidence type="ECO:0000256" key="1">
    <source>
        <dbReference type="SAM" id="Phobius"/>
    </source>
</evidence>
<sequence>MIGKYGRDTRMIYLIDFGMARSFVAKDMATGQLAIRKPREGEQLFRGTPRYCSLNTHYRKEQVLAIIVAIATTLSYLCLYQGRVDDLWSWLYMLVELHTGLPWNRLGDEKEILARKLKCTPKQLFRSCPEEFFKIYDYLKTLKYEDRPDYYGLFSECAAGLKRVYGSFLDRYEWEIGIDEEDINTALSISEHDRKPHKALGSML</sequence>